<dbReference type="Gene3D" id="2.120.10.30">
    <property type="entry name" value="TolB, C-terminal domain"/>
    <property type="match status" value="1"/>
</dbReference>
<evidence type="ECO:0000256" key="1">
    <source>
        <dbReference type="ARBA" id="ARBA00022737"/>
    </source>
</evidence>
<dbReference type="PROSITE" id="PS51125">
    <property type="entry name" value="NHL"/>
    <property type="match status" value="2"/>
</dbReference>
<evidence type="ECO:0000313" key="3">
    <source>
        <dbReference type="EMBL" id="KAI6654007.1"/>
    </source>
</evidence>
<name>A0AAV7JYL1_9METZ</name>
<dbReference type="InterPro" id="IPR050952">
    <property type="entry name" value="TRIM-NHL_E3_ligases"/>
</dbReference>
<feature type="repeat" description="NHL" evidence="2">
    <location>
        <begin position="91"/>
        <end position="133"/>
    </location>
</feature>
<evidence type="ECO:0000313" key="4">
    <source>
        <dbReference type="Proteomes" id="UP001165289"/>
    </source>
</evidence>
<protein>
    <submittedName>
        <fullName evidence="3">E3 ubiquitin-protein ligase TRIM71-like isoform X2</fullName>
    </submittedName>
</protein>
<accession>A0AAV7JYL1</accession>
<proteinExistence type="predicted"/>
<dbReference type="EMBL" id="JAKMXF010000236">
    <property type="protein sequence ID" value="KAI6654007.1"/>
    <property type="molecule type" value="Genomic_DNA"/>
</dbReference>
<dbReference type="GO" id="GO:0008270">
    <property type="term" value="F:zinc ion binding"/>
    <property type="evidence" value="ECO:0007669"/>
    <property type="project" value="UniProtKB-KW"/>
</dbReference>
<dbReference type="InterPro" id="IPR001258">
    <property type="entry name" value="NHL_repeat"/>
</dbReference>
<dbReference type="SUPFAM" id="SSF63825">
    <property type="entry name" value="YWTD domain"/>
    <property type="match status" value="1"/>
</dbReference>
<organism evidence="3 4">
    <name type="scientific">Oopsacas minuta</name>
    <dbReference type="NCBI Taxonomy" id="111878"/>
    <lineage>
        <taxon>Eukaryota</taxon>
        <taxon>Metazoa</taxon>
        <taxon>Porifera</taxon>
        <taxon>Hexactinellida</taxon>
        <taxon>Hexasterophora</taxon>
        <taxon>Lyssacinosida</taxon>
        <taxon>Leucopsacidae</taxon>
        <taxon>Oopsacas</taxon>
    </lineage>
</organism>
<dbReference type="PANTHER" id="PTHR24104:SF25">
    <property type="entry name" value="PROTEIN LIN-41"/>
    <property type="match status" value="1"/>
</dbReference>
<dbReference type="Pfam" id="PF01436">
    <property type="entry name" value="NHL"/>
    <property type="match status" value="1"/>
</dbReference>
<sequence>RKENTRKKQVADLEKIIQQLMETSIQQNEVVKLQEEQMRQTRAEIQKYENETPIPIPCLNTEGLDSLLKQLEKLGSIQVIAVPYRNKTEPIRSIGSYGNKKGELYFPRGLALDGDKIYIADAKNNRIQIFSTEGKFIHEFGQRKLVYPYGIALHNEWVFISNLGLDTIFKFCKTNYKLIKSVKEGVSLPFGITTDTNGEVLVVDSDYNRIAVFSSDLKYIREIRKDKLKSPVDVKINNNKIFVADNNEINNIYIFSKSGIC</sequence>
<dbReference type="AlphaFoldDB" id="A0AAV7JYL1"/>
<dbReference type="Proteomes" id="UP001165289">
    <property type="component" value="Unassembled WGS sequence"/>
</dbReference>
<evidence type="ECO:0000256" key="2">
    <source>
        <dbReference type="PROSITE-ProRule" id="PRU00504"/>
    </source>
</evidence>
<feature type="non-terminal residue" evidence="3">
    <location>
        <position position="1"/>
    </location>
</feature>
<gene>
    <name evidence="3" type="ORF">LOD99_11464</name>
</gene>
<dbReference type="PANTHER" id="PTHR24104">
    <property type="entry name" value="E3 UBIQUITIN-PROTEIN LIGASE NHLRC1-RELATED"/>
    <property type="match status" value="1"/>
</dbReference>
<reference evidence="3 4" key="1">
    <citation type="journal article" date="2023" name="BMC Biol.">
        <title>The compact genome of the sponge Oopsacas minuta (Hexactinellida) is lacking key metazoan core genes.</title>
        <authorList>
            <person name="Santini S."/>
            <person name="Schenkelaars Q."/>
            <person name="Jourda C."/>
            <person name="Duchesne M."/>
            <person name="Belahbib H."/>
            <person name="Rocher C."/>
            <person name="Selva M."/>
            <person name="Riesgo A."/>
            <person name="Vervoort M."/>
            <person name="Leys S.P."/>
            <person name="Kodjabachian L."/>
            <person name="Le Bivic A."/>
            <person name="Borchiellini C."/>
            <person name="Claverie J.M."/>
            <person name="Renard E."/>
        </authorList>
    </citation>
    <scope>NUCLEOTIDE SEQUENCE [LARGE SCALE GENOMIC DNA]</scope>
    <source>
        <strain evidence="3">SPO-2</strain>
    </source>
</reference>
<dbReference type="InterPro" id="IPR011042">
    <property type="entry name" value="6-blade_b-propeller_TolB-like"/>
</dbReference>
<keyword evidence="1" id="KW-0677">Repeat</keyword>
<keyword evidence="4" id="KW-1185">Reference proteome</keyword>
<feature type="repeat" description="NHL" evidence="2">
    <location>
        <begin position="187"/>
        <end position="216"/>
    </location>
</feature>
<comment type="caution">
    <text evidence="3">The sequence shown here is derived from an EMBL/GenBank/DDBJ whole genome shotgun (WGS) entry which is preliminary data.</text>
</comment>